<dbReference type="Proteomes" id="UP000828390">
    <property type="component" value="Unassembled WGS sequence"/>
</dbReference>
<dbReference type="EMBL" id="JAIWYP010000012">
    <property type="protein sequence ID" value="KAH3730452.1"/>
    <property type="molecule type" value="Genomic_DNA"/>
</dbReference>
<reference evidence="1" key="2">
    <citation type="submission" date="2020-11" db="EMBL/GenBank/DDBJ databases">
        <authorList>
            <person name="McCartney M.A."/>
            <person name="Auch B."/>
            <person name="Kono T."/>
            <person name="Mallez S."/>
            <person name="Becker A."/>
            <person name="Gohl D.M."/>
            <person name="Silverstein K.A.T."/>
            <person name="Koren S."/>
            <person name="Bechman K.B."/>
            <person name="Herman A."/>
            <person name="Abrahante J.E."/>
            <person name="Garbe J."/>
        </authorList>
    </citation>
    <scope>NUCLEOTIDE SEQUENCE</scope>
    <source>
        <strain evidence="1">Duluth1</strain>
        <tissue evidence="1">Whole animal</tissue>
    </source>
</reference>
<sequence>MLTLPCNCVINTNFGSRIIAPTRRSCPTDDGDGTTTKLHLTNLHLLKNRIDEEKYSHYFPSSEYNEDAVTGTQFNFDTVTRDYIESEEVVEADLATLQVNAYRLRQKTLQERQDVGDLEFQYQLRTAGTSVFCLIIVGVCF</sequence>
<name>A0A9D4HRI3_DREPO</name>
<comment type="caution">
    <text evidence="1">The sequence shown here is derived from an EMBL/GenBank/DDBJ whole genome shotgun (WGS) entry which is preliminary data.</text>
</comment>
<accession>A0A9D4HRI3</accession>
<evidence type="ECO:0000313" key="1">
    <source>
        <dbReference type="EMBL" id="KAH3730452.1"/>
    </source>
</evidence>
<organism evidence="1 2">
    <name type="scientific">Dreissena polymorpha</name>
    <name type="common">Zebra mussel</name>
    <name type="synonym">Mytilus polymorpha</name>
    <dbReference type="NCBI Taxonomy" id="45954"/>
    <lineage>
        <taxon>Eukaryota</taxon>
        <taxon>Metazoa</taxon>
        <taxon>Spiralia</taxon>
        <taxon>Lophotrochozoa</taxon>
        <taxon>Mollusca</taxon>
        <taxon>Bivalvia</taxon>
        <taxon>Autobranchia</taxon>
        <taxon>Heteroconchia</taxon>
        <taxon>Euheterodonta</taxon>
        <taxon>Imparidentia</taxon>
        <taxon>Neoheterodontei</taxon>
        <taxon>Myida</taxon>
        <taxon>Dreissenoidea</taxon>
        <taxon>Dreissenidae</taxon>
        <taxon>Dreissena</taxon>
    </lineage>
</organism>
<keyword evidence="2" id="KW-1185">Reference proteome</keyword>
<protein>
    <submittedName>
        <fullName evidence="1">Uncharacterized protein</fullName>
    </submittedName>
</protein>
<evidence type="ECO:0000313" key="2">
    <source>
        <dbReference type="Proteomes" id="UP000828390"/>
    </source>
</evidence>
<dbReference type="AlphaFoldDB" id="A0A9D4HRI3"/>
<gene>
    <name evidence="1" type="ORF">DPMN_056440</name>
</gene>
<proteinExistence type="predicted"/>
<reference evidence="1" key="1">
    <citation type="journal article" date="2019" name="bioRxiv">
        <title>The Genome of the Zebra Mussel, Dreissena polymorpha: A Resource for Invasive Species Research.</title>
        <authorList>
            <person name="McCartney M.A."/>
            <person name="Auch B."/>
            <person name="Kono T."/>
            <person name="Mallez S."/>
            <person name="Zhang Y."/>
            <person name="Obille A."/>
            <person name="Becker A."/>
            <person name="Abrahante J.E."/>
            <person name="Garbe J."/>
            <person name="Badalamenti J.P."/>
            <person name="Herman A."/>
            <person name="Mangelson H."/>
            <person name="Liachko I."/>
            <person name="Sullivan S."/>
            <person name="Sone E.D."/>
            <person name="Koren S."/>
            <person name="Silverstein K.A.T."/>
            <person name="Beckman K.B."/>
            <person name="Gohl D.M."/>
        </authorList>
    </citation>
    <scope>NUCLEOTIDE SEQUENCE</scope>
    <source>
        <strain evidence="1">Duluth1</strain>
        <tissue evidence="1">Whole animal</tissue>
    </source>
</reference>